<keyword evidence="3" id="KW-1185">Reference proteome</keyword>
<name>A0A4D6HDY5_9EURY</name>
<dbReference type="PRINTS" id="PR00410">
    <property type="entry name" value="PHEHYDRXLASE"/>
</dbReference>
<evidence type="ECO:0000313" key="3">
    <source>
        <dbReference type="Proteomes" id="UP000296706"/>
    </source>
</evidence>
<dbReference type="PANTHER" id="PTHR47354">
    <property type="entry name" value="NADH OXIDOREDUCTASE HCR"/>
    <property type="match status" value="1"/>
</dbReference>
<proteinExistence type="predicted"/>
<dbReference type="RefSeq" id="WP_049995139.1">
    <property type="nucleotide sequence ID" value="NZ_CP031310.1"/>
</dbReference>
<sequence length="349" mass="39307">MDVPRHLSQHEQATRLPLVTDEGTVTLVEPMDESRNDAVLSAIRERLDRAVGTPRLLDDVENGADYRWGKLYSELREAGVSRRRIAEIETLAERFERPYPSLLRMRVDVDSRLDFAPGQYVTLRAHDTPRAYSLANSPSEDELEFCIRRVPSGRLTSDLFVHSEVGDRVVVRGPNGEMVLDEPSGEDMVFMATGTGVAPFKSMIDYVFEQGWDTHAGEPRDIWLFLGCGWEDDLPHREQFRAYDREHEHFHFVPTLTREPLLTDWDGETDYVQQVLLAYLDDDALAAADLPPGLAAYRDLQPARDIDARIDPGNVELYACGITAMVGVLVDAARAVGIPEDAMQYEGFG</sequence>
<dbReference type="InterPro" id="IPR039261">
    <property type="entry name" value="FNR_nucleotide-bd"/>
</dbReference>
<accession>A0A4D6HDY5</accession>
<dbReference type="PANTHER" id="PTHR47354:SF5">
    <property type="entry name" value="PROTEIN RFBI"/>
    <property type="match status" value="1"/>
</dbReference>
<evidence type="ECO:0000313" key="2">
    <source>
        <dbReference type="EMBL" id="QCC51252.1"/>
    </source>
</evidence>
<dbReference type="STRING" id="1457250.GCA_000755225_01239"/>
<dbReference type="InterPro" id="IPR001433">
    <property type="entry name" value="OxRdtase_FAD/NAD-bd"/>
</dbReference>
<protein>
    <submittedName>
        <fullName evidence="2">Oxidoreductase</fullName>
    </submittedName>
</protein>
<dbReference type="InterPro" id="IPR050415">
    <property type="entry name" value="MRET"/>
</dbReference>
<reference evidence="2 3" key="1">
    <citation type="journal article" date="2019" name="Nat. Commun.">
        <title>A new type of DNA phosphorothioation-based antiviral system in archaea.</title>
        <authorList>
            <person name="Xiong L."/>
            <person name="Liu S."/>
            <person name="Chen S."/>
            <person name="Xiao Y."/>
            <person name="Zhu B."/>
            <person name="Gao Y."/>
            <person name="Zhang Y."/>
            <person name="Chen B."/>
            <person name="Luo J."/>
            <person name="Deng Z."/>
            <person name="Chen X."/>
            <person name="Wang L."/>
            <person name="Chen S."/>
        </authorList>
    </citation>
    <scope>NUCLEOTIDE SEQUENCE [LARGE SCALE GENOMIC DNA]</scope>
    <source>
        <strain evidence="2 3">CBA1105</strain>
    </source>
</reference>
<dbReference type="Gene3D" id="3.40.50.80">
    <property type="entry name" value="Nucleotide-binding domain of ferredoxin-NADP reductase (FNR) module"/>
    <property type="match status" value="1"/>
</dbReference>
<dbReference type="AlphaFoldDB" id="A0A4D6HDY5"/>
<gene>
    <name evidence="2" type="ORF">DV733_08335</name>
</gene>
<dbReference type="PRINTS" id="PR00371">
    <property type="entry name" value="FPNCR"/>
</dbReference>
<feature type="domain" description="FAD-binding FR-type" evidence="1">
    <location>
        <begin position="78"/>
        <end position="181"/>
    </location>
</feature>
<evidence type="ECO:0000259" key="1">
    <source>
        <dbReference type="PROSITE" id="PS51384"/>
    </source>
</evidence>
<dbReference type="InterPro" id="IPR017927">
    <property type="entry name" value="FAD-bd_FR_type"/>
</dbReference>
<dbReference type="GO" id="GO:0016491">
    <property type="term" value="F:oxidoreductase activity"/>
    <property type="evidence" value="ECO:0007669"/>
    <property type="project" value="InterPro"/>
</dbReference>
<dbReference type="Gene3D" id="2.40.30.10">
    <property type="entry name" value="Translation factors"/>
    <property type="match status" value="1"/>
</dbReference>
<dbReference type="InterPro" id="IPR008333">
    <property type="entry name" value="Cbr1-like_FAD-bd_dom"/>
</dbReference>
<dbReference type="InterPro" id="IPR017938">
    <property type="entry name" value="Riboflavin_synthase-like_b-brl"/>
</dbReference>
<dbReference type="SUPFAM" id="SSF52343">
    <property type="entry name" value="Ferredoxin reductase-like, C-terminal NADP-linked domain"/>
    <property type="match status" value="1"/>
</dbReference>
<dbReference type="GeneID" id="39847864"/>
<dbReference type="InterPro" id="IPR001709">
    <property type="entry name" value="Flavoprot_Pyr_Nucl_cyt_Rdtase"/>
</dbReference>
<dbReference type="PROSITE" id="PS51384">
    <property type="entry name" value="FAD_FR"/>
    <property type="match status" value="1"/>
</dbReference>
<dbReference type="Pfam" id="PF00175">
    <property type="entry name" value="NAD_binding_1"/>
    <property type="match status" value="1"/>
</dbReference>
<dbReference type="Proteomes" id="UP000296706">
    <property type="component" value="Chromosome"/>
</dbReference>
<dbReference type="KEGG" id="hsn:DV733_08335"/>
<dbReference type="EMBL" id="CP031310">
    <property type="protein sequence ID" value="QCC51252.1"/>
    <property type="molecule type" value="Genomic_DNA"/>
</dbReference>
<dbReference type="Pfam" id="PF00970">
    <property type="entry name" value="FAD_binding_6"/>
    <property type="match status" value="1"/>
</dbReference>
<organism evidence="2 3">
    <name type="scientific">Halapricum salinum</name>
    <dbReference type="NCBI Taxonomy" id="1457250"/>
    <lineage>
        <taxon>Archaea</taxon>
        <taxon>Methanobacteriati</taxon>
        <taxon>Methanobacteriota</taxon>
        <taxon>Stenosarchaea group</taxon>
        <taxon>Halobacteria</taxon>
        <taxon>Halobacteriales</taxon>
        <taxon>Haloarculaceae</taxon>
        <taxon>Halapricum</taxon>
    </lineage>
</organism>
<dbReference type="OrthoDB" id="35401at2157"/>
<dbReference type="SUPFAM" id="SSF63380">
    <property type="entry name" value="Riboflavin synthase domain-like"/>
    <property type="match status" value="1"/>
</dbReference>